<dbReference type="Proteomes" id="UP001168877">
    <property type="component" value="Unassembled WGS sequence"/>
</dbReference>
<evidence type="ECO:0000259" key="2">
    <source>
        <dbReference type="PROSITE" id="PS50158"/>
    </source>
</evidence>
<dbReference type="InterPro" id="IPR001878">
    <property type="entry name" value="Znf_CCHC"/>
</dbReference>
<dbReference type="AlphaFoldDB" id="A0AA39SRQ4"/>
<keyword evidence="4" id="KW-1185">Reference proteome</keyword>
<keyword evidence="1" id="KW-0863">Zinc-finger</keyword>
<organism evidence="3 4">
    <name type="scientific">Acer saccharum</name>
    <name type="common">Sugar maple</name>
    <dbReference type="NCBI Taxonomy" id="4024"/>
    <lineage>
        <taxon>Eukaryota</taxon>
        <taxon>Viridiplantae</taxon>
        <taxon>Streptophyta</taxon>
        <taxon>Embryophyta</taxon>
        <taxon>Tracheophyta</taxon>
        <taxon>Spermatophyta</taxon>
        <taxon>Magnoliopsida</taxon>
        <taxon>eudicotyledons</taxon>
        <taxon>Gunneridae</taxon>
        <taxon>Pentapetalae</taxon>
        <taxon>rosids</taxon>
        <taxon>malvids</taxon>
        <taxon>Sapindales</taxon>
        <taxon>Sapindaceae</taxon>
        <taxon>Hippocastanoideae</taxon>
        <taxon>Acereae</taxon>
        <taxon>Acer</taxon>
    </lineage>
</organism>
<keyword evidence="1" id="KW-0862">Zinc</keyword>
<dbReference type="SUPFAM" id="SSF57756">
    <property type="entry name" value="Retrovirus zinc finger-like domains"/>
    <property type="match status" value="1"/>
</dbReference>
<sequence length="167" mass="19037">MPTAVKAHRFQQQKSMILKQYRVGTARWGTVEQRDSLTCTGVCYRCRKLGHLSNACPDRPRLVNWVEGEEGDPDVLEDVEEEGDLYEWAEFTEENGERVNYVVQRVLSNTEFVTDVKGAQEVFALVVKALVVEEKEASVVDVPEKIQPLLEQFRDITSEDLPDNLPP</sequence>
<evidence type="ECO:0000313" key="4">
    <source>
        <dbReference type="Proteomes" id="UP001168877"/>
    </source>
</evidence>
<dbReference type="Pfam" id="PF00098">
    <property type="entry name" value="zf-CCHC"/>
    <property type="match status" value="1"/>
</dbReference>
<name>A0AA39SRQ4_ACESA</name>
<proteinExistence type="predicted"/>
<feature type="domain" description="CCHC-type" evidence="2">
    <location>
        <begin position="43"/>
        <end position="58"/>
    </location>
</feature>
<reference evidence="3" key="2">
    <citation type="submission" date="2023-06" db="EMBL/GenBank/DDBJ databases">
        <authorList>
            <person name="Swenson N.G."/>
            <person name="Wegrzyn J.L."/>
            <person name="Mcevoy S.L."/>
        </authorList>
    </citation>
    <scope>NUCLEOTIDE SEQUENCE</scope>
    <source>
        <strain evidence="3">NS2018</strain>
        <tissue evidence="3">Leaf</tissue>
    </source>
</reference>
<keyword evidence="1" id="KW-0479">Metal-binding</keyword>
<evidence type="ECO:0000256" key="1">
    <source>
        <dbReference type="PROSITE-ProRule" id="PRU00047"/>
    </source>
</evidence>
<protein>
    <recommendedName>
        <fullName evidence="2">CCHC-type domain-containing protein</fullName>
    </recommendedName>
</protein>
<accession>A0AA39SRQ4</accession>
<dbReference type="PROSITE" id="PS50158">
    <property type="entry name" value="ZF_CCHC"/>
    <property type="match status" value="1"/>
</dbReference>
<gene>
    <name evidence="3" type="ORF">LWI29_029933</name>
</gene>
<dbReference type="Gene3D" id="4.10.60.10">
    <property type="entry name" value="Zinc finger, CCHC-type"/>
    <property type="match status" value="1"/>
</dbReference>
<dbReference type="EMBL" id="JAUESC010000004">
    <property type="protein sequence ID" value="KAK0597921.1"/>
    <property type="molecule type" value="Genomic_DNA"/>
</dbReference>
<dbReference type="InterPro" id="IPR036875">
    <property type="entry name" value="Znf_CCHC_sf"/>
</dbReference>
<comment type="caution">
    <text evidence="3">The sequence shown here is derived from an EMBL/GenBank/DDBJ whole genome shotgun (WGS) entry which is preliminary data.</text>
</comment>
<evidence type="ECO:0000313" key="3">
    <source>
        <dbReference type="EMBL" id="KAK0597921.1"/>
    </source>
</evidence>
<reference evidence="3" key="1">
    <citation type="journal article" date="2022" name="Plant J.">
        <title>Strategies of tolerance reflected in two North American maple genomes.</title>
        <authorList>
            <person name="McEvoy S.L."/>
            <person name="Sezen U.U."/>
            <person name="Trouern-Trend A."/>
            <person name="McMahon S.M."/>
            <person name="Schaberg P.G."/>
            <person name="Yang J."/>
            <person name="Wegrzyn J.L."/>
            <person name="Swenson N.G."/>
        </authorList>
    </citation>
    <scope>NUCLEOTIDE SEQUENCE</scope>
    <source>
        <strain evidence="3">NS2018</strain>
    </source>
</reference>
<dbReference type="GO" id="GO:0008270">
    <property type="term" value="F:zinc ion binding"/>
    <property type="evidence" value="ECO:0007669"/>
    <property type="project" value="UniProtKB-KW"/>
</dbReference>
<dbReference type="GO" id="GO:0003676">
    <property type="term" value="F:nucleic acid binding"/>
    <property type="evidence" value="ECO:0007669"/>
    <property type="project" value="InterPro"/>
</dbReference>